<organism evidence="8 9">
    <name type="scientific">Diploptera punctata</name>
    <name type="common">Pacific beetle cockroach</name>
    <dbReference type="NCBI Taxonomy" id="6984"/>
    <lineage>
        <taxon>Eukaryota</taxon>
        <taxon>Metazoa</taxon>
        <taxon>Ecdysozoa</taxon>
        <taxon>Arthropoda</taxon>
        <taxon>Hexapoda</taxon>
        <taxon>Insecta</taxon>
        <taxon>Pterygota</taxon>
        <taxon>Neoptera</taxon>
        <taxon>Polyneoptera</taxon>
        <taxon>Dictyoptera</taxon>
        <taxon>Blattodea</taxon>
        <taxon>Blaberoidea</taxon>
        <taxon>Blaberidae</taxon>
        <taxon>Diplopterinae</taxon>
        <taxon>Diploptera</taxon>
    </lineage>
</organism>
<dbReference type="PANTHER" id="PTHR12837">
    <property type="entry name" value="POLY ADP-RIBOSE GLYCOHYDROLASE"/>
    <property type="match status" value="1"/>
</dbReference>
<accession>A0AAD8ACQ8</accession>
<feature type="non-terminal residue" evidence="8">
    <location>
        <position position="1"/>
    </location>
</feature>
<keyword evidence="9" id="KW-1185">Reference proteome</keyword>
<dbReference type="GO" id="GO:1990966">
    <property type="term" value="P:ATP generation from poly-ADP-D-ribose"/>
    <property type="evidence" value="ECO:0007669"/>
    <property type="project" value="TreeGrafter"/>
</dbReference>
<feature type="active site" evidence="4">
    <location>
        <position position="369"/>
    </location>
</feature>
<feature type="non-terminal residue" evidence="8">
    <location>
        <position position="617"/>
    </location>
</feature>
<feature type="binding site" evidence="5">
    <location>
        <position position="409"/>
    </location>
    <ligand>
        <name>substrate</name>
    </ligand>
</feature>
<evidence type="ECO:0000259" key="6">
    <source>
        <dbReference type="Pfam" id="PF05028"/>
    </source>
</evidence>
<evidence type="ECO:0000259" key="7">
    <source>
        <dbReference type="Pfam" id="PF20811"/>
    </source>
</evidence>
<reference evidence="8" key="2">
    <citation type="submission" date="2023-05" db="EMBL/GenBank/DDBJ databases">
        <authorList>
            <person name="Fouks B."/>
        </authorList>
    </citation>
    <scope>NUCLEOTIDE SEQUENCE</scope>
    <source>
        <strain evidence="8">Stay&amp;Tobe</strain>
        <tissue evidence="8">Testes</tissue>
    </source>
</reference>
<evidence type="ECO:0000256" key="2">
    <source>
        <dbReference type="ARBA" id="ARBA00012255"/>
    </source>
</evidence>
<evidence type="ECO:0000256" key="5">
    <source>
        <dbReference type="PIRSR" id="PIRSR607724-2"/>
    </source>
</evidence>
<evidence type="ECO:0000256" key="3">
    <source>
        <dbReference type="ARBA" id="ARBA00022801"/>
    </source>
</evidence>
<dbReference type="GO" id="GO:0004649">
    <property type="term" value="F:poly(ADP-ribose) glycohydrolase activity"/>
    <property type="evidence" value="ECO:0007669"/>
    <property type="project" value="UniProtKB-EC"/>
</dbReference>
<feature type="active site" evidence="4">
    <location>
        <position position="351"/>
    </location>
</feature>
<protein>
    <recommendedName>
        <fullName evidence="2">poly(ADP-ribose) glycohydrolase</fullName>
        <ecNumber evidence="2">3.2.1.143</ecNumber>
    </recommendedName>
</protein>
<feature type="active site" evidence="4">
    <location>
        <position position="370"/>
    </location>
</feature>
<gene>
    <name evidence="8" type="ORF">L9F63_012277</name>
</gene>
<name>A0AAD8ACQ8_DIPPU</name>
<sequence>CYDKDIEMLQEEHISDDSPDMFADCSPLEEHELTEVKVDTEEDICDNIEGDRHESQDEQTWLGATLEEIRNGSLPTLPPISPSHNHTVFYEWPRISTCEPPKPHPERVRDCWDSSHVRMPYSQHNLYPVQEDNDRSGLRQRWELIQGGLLKTMLSCQQLETAILSYNSKYSEFWDFSILRMLFNELFTEEETDNFFTTLLPRIVQLALQLPTLITAPVPLLVQHHNHTLSFSQLQIASLLANAFLCTFPRRNTAKRHSEYATYPDINFNRLYQGPETDKRAASKCEKLKCLLHYFRRVCTKAPVGVVSYKRQYVDHKSLPRWDRSQKPLTKLHISSQGVIEHDGERMLQVDFANKSIGGGVLGRGCVQEEIRFVVSPELIAARLFTEVLDSTEALLVVGCERFSMHKGYGDTFEWAGDYRDKTPSDSSGRRLCSVVAIDATRLGNRNVQYTPSSMMRELNKAYAGFYSPESGDRLAGVATGNWGCGAFRGDAKLKALLQLMAASQAGRSLAYFTFGDTQLRDEIFHIYTFLTDHQVTVGQLWRLLCQYYDCSFRRGKFVMELYPFLYQALSKKTTTFGSMHYVLKSINSPIIQEQALEISKSLGNGSFKANNDSMRQ</sequence>
<evidence type="ECO:0000313" key="9">
    <source>
        <dbReference type="Proteomes" id="UP001233999"/>
    </source>
</evidence>
<keyword evidence="3" id="KW-0378">Hydrolase</keyword>
<proteinExistence type="inferred from homology"/>
<evidence type="ECO:0000313" key="8">
    <source>
        <dbReference type="EMBL" id="KAJ9596673.1"/>
    </source>
</evidence>
<dbReference type="InterPro" id="IPR046372">
    <property type="entry name" value="PARG_cat_C"/>
</dbReference>
<feature type="domain" description="PARG helical" evidence="7">
    <location>
        <begin position="188"/>
        <end position="311"/>
    </location>
</feature>
<dbReference type="EC" id="3.2.1.143" evidence="2"/>
<feature type="binding site" evidence="5">
    <location>
        <position position="368"/>
    </location>
    <ligand>
        <name>substrate</name>
    </ligand>
</feature>
<dbReference type="GO" id="GO:0005975">
    <property type="term" value="P:carbohydrate metabolic process"/>
    <property type="evidence" value="ECO:0007669"/>
    <property type="project" value="InterPro"/>
</dbReference>
<dbReference type="GO" id="GO:0009225">
    <property type="term" value="P:nucleotide-sugar metabolic process"/>
    <property type="evidence" value="ECO:0007669"/>
    <property type="project" value="TreeGrafter"/>
</dbReference>
<dbReference type="Proteomes" id="UP001233999">
    <property type="component" value="Unassembled WGS sequence"/>
</dbReference>
<dbReference type="InterPro" id="IPR007724">
    <property type="entry name" value="Poly_GlycHdrlase"/>
</dbReference>
<comment type="caution">
    <text evidence="8">The sequence shown here is derived from an EMBL/GenBank/DDBJ whole genome shotgun (WGS) entry which is preliminary data.</text>
</comment>
<dbReference type="InterPro" id="IPR048362">
    <property type="entry name" value="PARG_helical"/>
</dbReference>
<feature type="binding site" evidence="5">
    <location>
        <position position="354"/>
    </location>
    <ligand>
        <name>substrate</name>
    </ligand>
</feature>
<dbReference type="Pfam" id="PF20811">
    <property type="entry name" value="PARG_cat_N"/>
    <property type="match status" value="1"/>
</dbReference>
<dbReference type="AlphaFoldDB" id="A0AAD8ACQ8"/>
<dbReference type="PANTHER" id="PTHR12837:SF15">
    <property type="entry name" value="POLY(ADP-RIBOSE) GLYCOHYDROLASE"/>
    <property type="match status" value="1"/>
</dbReference>
<dbReference type="Pfam" id="PF05028">
    <property type="entry name" value="PARG_cat_C"/>
    <property type="match status" value="1"/>
</dbReference>
<evidence type="ECO:0000256" key="4">
    <source>
        <dbReference type="PIRSR" id="PIRSR607724-1"/>
    </source>
</evidence>
<dbReference type="GO" id="GO:0006282">
    <property type="term" value="P:regulation of DNA repair"/>
    <property type="evidence" value="ECO:0007669"/>
    <property type="project" value="InterPro"/>
</dbReference>
<comment type="similarity">
    <text evidence="1">Belongs to the poly(ADP-ribose) glycohydrolase family.</text>
</comment>
<evidence type="ECO:0000256" key="1">
    <source>
        <dbReference type="ARBA" id="ARBA00009545"/>
    </source>
</evidence>
<dbReference type="GO" id="GO:0005634">
    <property type="term" value="C:nucleus"/>
    <property type="evidence" value="ECO:0007669"/>
    <property type="project" value="TreeGrafter"/>
</dbReference>
<reference evidence="8" key="1">
    <citation type="journal article" date="2023" name="IScience">
        <title>Live-bearing cockroach genome reveals convergent evolutionary mechanisms linked to viviparity in insects and beyond.</title>
        <authorList>
            <person name="Fouks B."/>
            <person name="Harrison M.C."/>
            <person name="Mikhailova A.A."/>
            <person name="Marchal E."/>
            <person name="English S."/>
            <person name="Carruthers M."/>
            <person name="Jennings E.C."/>
            <person name="Chiamaka E.L."/>
            <person name="Frigard R.A."/>
            <person name="Pippel M."/>
            <person name="Attardo G.M."/>
            <person name="Benoit J.B."/>
            <person name="Bornberg-Bauer E."/>
            <person name="Tobe S.S."/>
        </authorList>
    </citation>
    <scope>NUCLEOTIDE SEQUENCE</scope>
    <source>
        <strain evidence="8">Stay&amp;Tobe</strain>
    </source>
</reference>
<dbReference type="GO" id="GO:0005737">
    <property type="term" value="C:cytoplasm"/>
    <property type="evidence" value="ECO:0007669"/>
    <property type="project" value="TreeGrafter"/>
</dbReference>
<feature type="domain" description="PARG catalytic Macro" evidence="6">
    <location>
        <begin position="320"/>
        <end position="521"/>
    </location>
</feature>
<dbReference type="EMBL" id="JASPKZ010001974">
    <property type="protein sequence ID" value="KAJ9596673.1"/>
    <property type="molecule type" value="Genomic_DNA"/>
</dbReference>